<feature type="transmembrane region" description="Helical" evidence="2">
    <location>
        <begin position="1405"/>
        <end position="1431"/>
    </location>
</feature>
<keyword evidence="4" id="KW-1185">Reference proteome</keyword>
<evidence type="ECO:0000256" key="2">
    <source>
        <dbReference type="SAM" id="Phobius"/>
    </source>
</evidence>
<proteinExistence type="predicted"/>
<feature type="compositionally biased region" description="Polar residues" evidence="1">
    <location>
        <begin position="546"/>
        <end position="558"/>
    </location>
</feature>
<dbReference type="Proteomes" id="UP001152795">
    <property type="component" value="Unassembled WGS sequence"/>
</dbReference>
<dbReference type="SUPFAM" id="SSF141571">
    <property type="entry name" value="Pentapeptide repeat-like"/>
    <property type="match status" value="1"/>
</dbReference>
<protein>
    <submittedName>
        <fullName evidence="3">Uncharacterized protein</fullName>
    </submittedName>
</protein>
<feature type="region of interest" description="Disordered" evidence="1">
    <location>
        <begin position="1472"/>
        <end position="1493"/>
    </location>
</feature>
<reference evidence="3" key="1">
    <citation type="submission" date="2020-04" db="EMBL/GenBank/DDBJ databases">
        <authorList>
            <person name="Alioto T."/>
            <person name="Alioto T."/>
            <person name="Gomez Garrido J."/>
        </authorList>
    </citation>
    <scope>NUCLEOTIDE SEQUENCE</scope>
    <source>
        <strain evidence="3">A484AB</strain>
    </source>
</reference>
<comment type="caution">
    <text evidence="3">The sequence shown here is derived from an EMBL/GenBank/DDBJ whole genome shotgun (WGS) entry which is preliminary data.</text>
</comment>
<gene>
    <name evidence="3" type="ORF">PACLA_8A039456</name>
</gene>
<organism evidence="3 4">
    <name type="scientific">Paramuricea clavata</name>
    <name type="common">Red gorgonian</name>
    <name type="synonym">Violescent sea-whip</name>
    <dbReference type="NCBI Taxonomy" id="317549"/>
    <lineage>
        <taxon>Eukaryota</taxon>
        <taxon>Metazoa</taxon>
        <taxon>Cnidaria</taxon>
        <taxon>Anthozoa</taxon>
        <taxon>Octocorallia</taxon>
        <taxon>Malacalcyonacea</taxon>
        <taxon>Plexauridae</taxon>
        <taxon>Paramuricea</taxon>
    </lineage>
</organism>
<name>A0A6S7GT57_PARCT</name>
<keyword evidence="2" id="KW-0472">Membrane</keyword>
<evidence type="ECO:0000313" key="3">
    <source>
        <dbReference type="EMBL" id="CAB3987720.1"/>
    </source>
</evidence>
<evidence type="ECO:0000313" key="4">
    <source>
        <dbReference type="Proteomes" id="UP001152795"/>
    </source>
</evidence>
<keyword evidence="2" id="KW-0812">Transmembrane</keyword>
<evidence type="ECO:0000256" key="1">
    <source>
        <dbReference type="SAM" id="MobiDB-lite"/>
    </source>
</evidence>
<feature type="region of interest" description="Disordered" evidence="1">
    <location>
        <begin position="538"/>
        <end position="558"/>
    </location>
</feature>
<accession>A0A6S7GT57</accession>
<dbReference type="EMBL" id="CACRXK020001221">
    <property type="protein sequence ID" value="CAB3987720.1"/>
    <property type="molecule type" value="Genomic_DNA"/>
</dbReference>
<sequence length="1493" mass="160786">MLVIRESDLESSLSQQVQIESSAAPATPPAATSDQTTNSVVIRISSFDASRWTYLNDRRLRNSIASRVATYCGGHLVDCQIQTGGTASFTEANVQRTSTATPSDVGGNSVDYSFYVKYPSGETPIIQYILASVVKIESEAMQSESTLFFSLQTSFQPPTPVTPNSDQSSNTVEIKIFNQQADQWHAIQDKQLRVAIAAQIASYCTTNLVTCVVTSDQVSFNTSHVTRIGSSPVQDGDNVTYTFFVNYPSGSGPIQRNLLAGILTAQTVAIKTATNLDLSVETSTLAATPPVASSNQTTKAIVVSASSIRANQWSAVQDNKFRGYVAQAIAEYCQASVSQTQECELPANQASFTTSHVQLVPDSPSQDGGNVSIQFYVDYPGGGTMSQALLLLIVNQKLTSIATNTGLQLTVVTTIVIPTAPPPSPENIDNAINVVLKDFQADQWSLRDERFRQKMAAEIKAFCNMSTYHRDICNISDADVNGLTADHIRRLRNSPTQNGTDSILSFYAVLPSSNGSLPSSVLATIFTSQQDNILSVNSELEDPGESISSSETPTLTPTQTQNRVAITIFNLKSGKLNTLVVVDIRVTIAAKMNIFCFSTSGDVCGLIVTSIGCRRQSTGTDTPVEGNVVEDALHQTIEEDGQTQISNLTLGVVNVPAVSDNQRDNAISLRLTGTQPSEWTLQQDISFRNNMSEAIVQFCGQSDARLASCNLTRGQLNDIDFQNIQILPNSPTQDGDDSILSFFVNLPGGATMPSDLLNIIYSSSPNVISQPTVLNTTMSQNPSLTGGQIENLVPLTVNGREPTQDIRLDVQTTIANRLNAYCRNNSGAAICPTNGAFTKDDVLVQIDPASDSVSFVVLDPQTGSTVPASGVQNAISGEFLSDLLDLQFTVPLPQENIDNAINVVLKDFQADQWSFRGASFRRNMSEEIKAFCNMSTYHRDICNISDADLNGFTSDHIRRLPNSPTQNGTDSILSFYALLPSGSGLLPSSVLATVFTSHQDKILSGVDSELQEPGVSIASTETPALTPTQTQNIVLIIIFNFRSGKVNTLVVVDLRVTVAAKMNIFCFSTPGDVCNLTVNARRKKREVSDQFSQNDVIVDGSSVMDVRDNTVLGIAVNQPGTDTPVEGSVVGDALHHTLQEDGQSQISNLTLGVVNAPTVSDNQRDNAISVRLTGTQPSEWTLQQDISFRNNMSEAIVRFCGQTNARLTSCNLTRDQLNDIDFQNIQILPNSPTQDGGDSILSFFVNLPSGATMPSDLLNTIYSSSPNVISQPTVLNTTMSQNPVLTADQTENLVQLTVNGLNSTQDVRLDVQTTIANRLNAYCRNNSGAAICPTNGTFTKDDVLVQIDPATSSVSFVVLDPHTRSPVSASGVQDAISGEFTFDLLGLTFTVPQSTGAGGDDEVDWPLILGLSIGGALLFLFVIMSIIIGVVNTSKTTKFKEYGFENESVYSARGWQFDRDSPYSGSPFASIEAIPGFDEDGLPSDARPTDTRV</sequence>
<keyword evidence="2" id="KW-1133">Transmembrane helix</keyword>